<dbReference type="Pfam" id="PF06764">
    <property type="entry name" value="DUF1223"/>
    <property type="match status" value="1"/>
</dbReference>
<dbReference type="AlphaFoldDB" id="A0A7K1U3U6"/>
<gene>
    <name evidence="1" type="ORF">GO493_12260</name>
</gene>
<keyword evidence="2" id="KW-1185">Reference proteome</keyword>
<dbReference type="RefSeq" id="WP_157306454.1">
    <property type="nucleotide sequence ID" value="NZ_WRXN01000004.1"/>
</dbReference>
<proteinExistence type="predicted"/>
<accession>A0A7K1U3U6</accession>
<protein>
    <submittedName>
        <fullName evidence="1">DUF1223 domain-containing protein</fullName>
    </submittedName>
</protein>
<dbReference type="InterPro" id="IPR036249">
    <property type="entry name" value="Thioredoxin-like_sf"/>
</dbReference>
<reference evidence="1 2" key="1">
    <citation type="submission" date="2019-12" db="EMBL/GenBank/DDBJ databases">
        <title>Chitinophaga sp. strain ysch24 (GDMCC 1.1355), whole genome shotgun sequence.</title>
        <authorList>
            <person name="Zhang X."/>
        </authorList>
    </citation>
    <scope>NUCLEOTIDE SEQUENCE [LARGE SCALE GENOMIC DNA]</scope>
    <source>
        <strain evidence="2">ysch24</strain>
    </source>
</reference>
<comment type="caution">
    <text evidence="1">The sequence shown here is derived from an EMBL/GenBank/DDBJ whole genome shotgun (WGS) entry which is preliminary data.</text>
</comment>
<evidence type="ECO:0000313" key="1">
    <source>
        <dbReference type="EMBL" id="MVT09037.1"/>
    </source>
</evidence>
<dbReference type="PANTHER" id="PTHR36057:SF1">
    <property type="entry name" value="LIPOPROTEIN LIPID ATTACHMENT SITE-LIKE PROTEIN, PUTATIVE (DUF1223)-RELATED"/>
    <property type="match status" value="1"/>
</dbReference>
<dbReference type="InterPro" id="IPR010634">
    <property type="entry name" value="DUF1223"/>
</dbReference>
<organism evidence="1 2">
    <name type="scientific">Chitinophaga tropicalis</name>
    <dbReference type="NCBI Taxonomy" id="2683588"/>
    <lineage>
        <taxon>Bacteria</taxon>
        <taxon>Pseudomonadati</taxon>
        <taxon>Bacteroidota</taxon>
        <taxon>Chitinophagia</taxon>
        <taxon>Chitinophagales</taxon>
        <taxon>Chitinophagaceae</taxon>
        <taxon>Chitinophaga</taxon>
    </lineage>
</organism>
<name>A0A7K1U3U6_9BACT</name>
<dbReference type="EMBL" id="WRXN01000004">
    <property type="protein sequence ID" value="MVT09037.1"/>
    <property type="molecule type" value="Genomic_DNA"/>
</dbReference>
<dbReference type="PANTHER" id="PTHR36057">
    <property type="match status" value="1"/>
</dbReference>
<sequence length="256" mass="28436">MLKNSMLYTILVLLVSITFLSFRSNASKAEKWRRAAGNGFAVLELFTSEGCSSCPPADALLERIQKEAGNKPVYVLAYHVDYWNRLGWKDVFSDAKYSERQYQYSRFFKGQVYTPQVVINGRSECIGSDEAAVSQGITQGLSSVPTVGLTIEARQEAGNIALNYQVTGNTRNDQLLIAVVQKHAVSKVKRGENEGRTLSHAQIVRKLYVFDLKKGEKAKEQIPVPEDFNAQEWEIVGMVQDPENGVIAAAARSVVL</sequence>
<evidence type="ECO:0000313" key="2">
    <source>
        <dbReference type="Proteomes" id="UP000461730"/>
    </source>
</evidence>
<dbReference type="SUPFAM" id="SSF52833">
    <property type="entry name" value="Thioredoxin-like"/>
    <property type="match status" value="1"/>
</dbReference>
<dbReference type="Proteomes" id="UP000461730">
    <property type="component" value="Unassembled WGS sequence"/>
</dbReference>